<feature type="region of interest" description="Disordered" evidence="2">
    <location>
        <begin position="1"/>
        <end position="46"/>
    </location>
</feature>
<name>A0A1A8WY43_PLAMA</name>
<feature type="region of interest" description="Disordered" evidence="2">
    <location>
        <begin position="318"/>
        <end position="347"/>
    </location>
</feature>
<dbReference type="RefSeq" id="XP_028863053.1">
    <property type="nucleotide sequence ID" value="XM_029006579.1"/>
</dbReference>
<dbReference type="KEGG" id="pmal:PMUG01_12037200"/>
<feature type="compositionally biased region" description="Basic and acidic residues" evidence="2">
    <location>
        <begin position="1084"/>
        <end position="1093"/>
    </location>
</feature>
<feature type="region of interest" description="Disordered" evidence="2">
    <location>
        <begin position="1066"/>
        <end position="1132"/>
    </location>
</feature>
<dbReference type="VEuPathDB" id="PlasmoDB:PmUG01_12037200"/>
<feature type="region of interest" description="Disordered" evidence="2">
    <location>
        <begin position="114"/>
        <end position="143"/>
    </location>
</feature>
<feature type="compositionally biased region" description="Basic and acidic residues" evidence="2">
    <location>
        <begin position="947"/>
        <end position="960"/>
    </location>
</feature>
<evidence type="ECO:0000313" key="5">
    <source>
        <dbReference type="Proteomes" id="UP000078597"/>
    </source>
</evidence>
<sequence>MDLNDNIYTDLPDDSKDERQNNEIGENETLNGNPKKEDEKDKNVNAEISRDTLNGVNNVANNTTSIQADLDSSNTINGSNNGANSNELKNNSNFPKSNSVEKSLEYLEIHEKENKLDKENESKLMKTEEEKKNENLPNDKNRNFENVSINISSKVPLSEKKSSSFINNGPFYIEVKGLLEVLNAQDFAKNVNMKNSDFRAKDRNALINKRSYSVPSKVASKNIPKDTINRQNSKTGVHLQKNALLSKSTNIQKKPPLLMKSLVTPPKALIQNNLETNENIRKSVDISKGKAVFRNLLKKTLEQEELKIKSKPLIKINFAPSKGSTTTTTTTNNDNNNNNNNNEEEREKHKAKMINIKAEKEPFKFIPKKIPFLIKEKNIKHKAPPKGNIKHTLHYLKKAAEIKNKEENELSMPKNVSIKGINDAEKSVLLTTRKFIEKPKNTQKISSLKMVSTKREKAILDIKKFFKKKPISKLVNNLIPKEKEKKKKIILFKNAKVKKEQLLPKSSIENKISKLNDTTDTAKREIDDKEEVEKENIEIAKEKDKIKATDDKEELYQINNKDGITLDNMMMEYDTEREKSIDDKYEQRLNDLTENETEKEDRKLYESKVTEVETVKKVDDDEDFEIGEIKEVELKGEMKGQKDGEKVSDKEILDIEKREELIDTAKSLEPEKDTKEEEKLDDKQNLEAEREEKLWNNETISEDEKKEEKMDLNDKESVVMVKEENVLHRKEDSQTERVEEEEKEKEKQEEKEAKDEIEEINKMGEKEKQEKGEDNKQNGPENKKESTEILKEMKKTKNDIKKSADQKLNKKILKKGDNVLLKHEPIKSILNSKQDVKLPLNPKKNTKSVLNVKQIVKPELTLKHKATIKGNAVFPKLKSEVIGSANVNANVNSTGNLKEKRNIGKEKSNGLEKSSNINKSALQRKSTLFMKKGIGIKKISSSKNSIKDIDAEKKKGEKKTNGSNNDNKNVNVNMNMKMNVKMNVNMKKNLPDELQNSRSPSKKVSSTSFKSTMTILKKKKTLSKSKSDNTINEKLTNNSKMIVSSKSDNIRNMLLEQDKIIKKKKMETKEVDGANGTNAANGTNEKKGNDLNNKKTRNFKKLKLNRKCNTVDAGKFSSSDESDDENKKLPSEGNEISFFKGIFEMDKKTNNSLKKSKSLKKQKSKSLKKQKSKAGENINKGSDDISNEEDKLIKKIAKLNSSKKIKAAISSQMKMDKEMKKLKSGILHKETSNANKLKGKKNAKKLKGTNDNNGNDNVVVKRESALSEIELGKSKSSKYSKDKWNNNYVTPRMGTDKFINVDDESSESFNSHSSHRSSLRSVALSVSSKKLKKKKNIIKRNMDEGENYNIKAGSNKGTNVGGKVKNINSNSNSISNSNGSSDSNINSNRNSNSNINSNSNSSGLKKKAINMNIRNSNKVNGCVKSGGFQNIGRSDIPLFSPMHYRDPINAGDEERRNRSIGSTGFLNLRESSSFKFNRIKSTNALRNLSLQVKWDPTNDFARTMTTTDEPSLHVNNLYTKNVLRRRPSEIEKQSNWMFVKCCSNNKDCNFYERKEPVVQNFSSLVNENNKYISYNPKSYLQHFSSNTVKLSNMYESTMFTNKTLRRSSQVNDHVMNRQVKGHNNNKSNSSNRPLNSKMSSETYTNKAFFNSGSLKLKRRPSCIATTNYCSCI</sequence>
<feature type="compositionally biased region" description="Basic and acidic residues" evidence="2">
    <location>
        <begin position="660"/>
        <end position="695"/>
    </location>
</feature>
<keyword evidence="1" id="KW-0175">Coiled coil</keyword>
<feature type="compositionally biased region" description="Low complexity" evidence="2">
    <location>
        <begin position="1073"/>
        <end position="1083"/>
    </location>
</feature>
<proteinExistence type="predicted"/>
<feature type="compositionally biased region" description="Basic residues" evidence="2">
    <location>
        <begin position="1094"/>
        <end position="1106"/>
    </location>
</feature>
<keyword evidence="6" id="KW-1185">Reference proteome</keyword>
<feature type="region of interest" description="Disordered" evidence="2">
    <location>
        <begin position="69"/>
        <end position="97"/>
    </location>
</feature>
<feature type="compositionally biased region" description="Basic residues" evidence="2">
    <location>
        <begin position="1329"/>
        <end position="1338"/>
    </location>
</feature>
<accession>A0A1A8WY43</accession>
<feature type="region of interest" description="Disordered" evidence="2">
    <location>
        <begin position="660"/>
        <end position="802"/>
    </location>
</feature>
<reference evidence="4 6" key="3">
    <citation type="submission" date="2016-06" db="EMBL/GenBank/DDBJ databases">
        <authorList>
            <consortium name="Pathogen Informatics"/>
        </authorList>
    </citation>
    <scope>NUCLEOTIDE SEQUENCE [LARGE SCALE GENOMIC DNA]</scope>
</reference>
<feature type="compositionally biased region" description="Low complexity" evidence="2">
    <location>
        <begin position="1624"/>
        <end position="1636"/>
    </location>
</feature>
<dbReference type="GeneID" id="39870361"/>
<feature type="compositionally biased region" description="Basic and acidic residues" evidence="2">
    <location>
        <begin position="702"/>
        <end position="737"/>
    </location>
</feature>
<evidence type="ECO:0000313" key="6">
    <source>
        <dbReference type="Proteomes" id="UP000219813"/>
    </source>
</evidence>
<feature type="region of interest" description="Disordered" evidence="2">
    <location>
        <begin position="1616"/>
        <end position="1638"/>
    </location>
</feature>
<feature type="compositionally biased region" description="Low complexity" evidence="2">
    <location>
        <begin position="997"/>
        <end position="1015"/>
    </location>
</feature>
<reference evidence="3" key="1">
    <citation type="submission" date="2016-05" db="EMBL/GenBank/DDBJ databases">
        <authorList>
            <person name="Lavstsen T."/>
            <person name="Jespersen J.S."/>
        </authorList>
    </citation>
    <scope>NUCLEOTIDE SEQUENCE [LARGE SCALE GENOMIC DNA]</scope>
</reference>
<dbReference type="Proteomes" id="UP000078597">
    <property type="component" value="Unassembled WGS sequence"/>
</dbReference>
<feature type="compositionally biased region" description="Basic residues" evidence="2">
    <location>
        <begin position="1154"/>
        <end position="1172"/>
    </location>
</feature>
<evidence type="ECO:0000256" key="2">
    <source>
        <dbReference type="SAM" id="MobiDB-lite"/>
    </source>
</evidence>
<feature type="compositionally biased region" description="Low complexity" evidence="2">
    <location>
        <begin position="1366"/>
        <end position="1402"/>
    </location>
</feature>
<feature type="compositionally biased region" description="Polar residues" evidence="2">
    <location>
        <begin position="22"/>
        <end position="32"/>
    </location>
</feature>
<feature type="compositionally biased region" description="Low complexity" evidence="2">
    <location>
        <begin position="325"/>
        <end position="341"/>
    </location>
</feature>
<feature type="compositionally biased region" description="Basic and acidic residues" evidence="2">
    <location>
        <begin position="744"/>
        <end position="802"/>
    </location>
</feature>
<evidence type="ECO:0000256" key="1">
    <source>
        <dbReference type="SAM" id="Coils"/>
    </source>
</evidence>
<dbReference type="Proteomes" id="UP000219813">
    <property type="component" value="Chromosome 12"/>
</dbReference>
<feature type="region of interest" description="Disordered" evidence="2">
    <location>
        <begin position="1304"/>
        <end position="1403"/>
    </location>
</feature>
<feature type="region of interest" description="Disordered" evidence="2">
    <location>
        <begin position="1149"/>
        <end position="1185"/>
    </location>
</feature>
<feature type="compositionally biased region" description="Low complexity" evidence="2">
    <location>
        <begin position="1319"/>
        <end position="1328"/>
    </location>
</feature>
<evidence type="ECO:0000313" key="3">
    <source>
        <dbReference type="EMBL" id="SBS96800.1"/>
    </source>
</evidence>
<protein>
    <submittedName>
        <fullName evidence="3">Uncharacterized protein</fullName>
    </submittedName>
</protein>
<feature type="coiled-coil region" evidence="1">
    <location>
        <begin position="505"/>
        <end position="552"/>
    </location>
</feature>
<dbReference type="EMBL" id="FLQW01004342">
    <property type="protein sequence ID" value="SBS96800.1"/>
    <property type="molecule type" value="Genomic_DNA"/>
</dbReference>
<reference evidence="5" key="2">
    <citation type="submission" date="2016-05" db="EMBL/GenBank/DDBJ databases">
        <authorList>
            <person name="Naeem Raeece"/>
        </authorList>
    </citation>
    <scope>NUCLEOTIDE SEQUENCE [LARGE SCALE GENOMIC DNA]</scope>
</reference>
<feature type="region of interest" description="Disordered" evidence="2">
    <location>
        <begin position="991"/>
        <end position="1031"/>
    </location>
</feature>
<feature type="compositionally biased region" description="Basic and acidic residues" evidence="2">
    <location>
        <begin position="34"/>
        <end position="46"/>
    </location>
</feature>
<evidence type="ECO:0000313" key="4">
    <source>
        <dbReference type="EMBL" id="SCO93775.1"/>
    </source>
</evidence>
<feature type="region of interest" description="Disordered" evidence="2">
    <location>
        <begin position="947"/>
        <end position="971"/>
    </location>
</feature>
<gene>
    <name evidence="4" type="primary">PmUG01_12037200</name>
    <name evidence="3" type="ORF">PMALA_056980</name>
    <name evidence="4" type="ORF">PMUG01_12037200</name>
</gene>
<dbReference type="OMA" id="KGNIKHT"/>
<organism evidence="3 5">
    <name type="scientific">Plasmodium malariae</name>
    <dbReference type="NCBI Taxonomy" id="5858"/>
    <lineage>
        <taxon>Eukaryota</taxon>
        <taxon>Sar</taxon>
        <taxon>Alveolata</taxon>
        <taxon>Apicomplexa</taxon>
        <taxon>Aconoidasida</taxon>
        <taxon>Haemosporida</taxon>
        <taxon>Plasmodiidae</taxon>
        <taxon>Plasmodium</taxon>
        <taxon>Plasmodium (Plasmodium)</taxon>
    </lineage>
</organism>
<dbReference type="EMBL" id="LT594633">
    <property type="protein sequence ID" value="SCO93775.1"/>
    <property type="molecule type" value="Genomic_DNA"/>
</dbReference>
<dbReference type="OrthoDB" id="372719at2759"/>